<organism evidence="4 5">
    <name type="scientific">Boothiomyces macroporosus</name>
    <dbReference type="NCBI Taxonomy" id="261099"/>
    <lineage>
        <taxon>Eukaryota</taxon>
        <taxon>Fungi</taxon>
        <taxon>Fungi incertae sedis</taxon>
        <taxon>Chytridiomycota</taxon>
        <taxon>Chytridiomycota incertae sedis</taxon>
        <taxon>Chytridiomycetes</taxon>
        <taxon>Rhizophydiales</taxon>
        <taxon>Terramycetaceae</taxon>
        <taxon>Boothiomyces</taxon>
    </lineage>
</organism>
<dbReference type="GO" id="GO:0008270">
    <property type="term" value="F:zinc ion binding"/>
    <property type="evidence" value="ECO:0007669"/>
    <property type="project" value="InterPro"/>
</dbReference>
<proteinExistence type="predicted"/>
<evidence type="ECO:0000256" key="1">
    <source>
        <dbReference type="SAM" id="Coils"/>
    </source>
</evidence>
<name>A0AAD5Y4H9_9FUNG</name>
<gene>
    <name evidence="4" type="ORF">HK103_006657</name>
</gene>
<evidence type="ECO:0000259" key="3">
    <source>
        <dbReference type="PROSITE" id="PS50048"/>
    </source>
</evidence>
<dbReference type="SUPFAM" id="SSF57701">
    <property type="entry name" value="Zn2/Cys6 DNA-binding domain"/>
    <property type="match status" value="1"/>
</dbReference>
<evidence type="ECO:0000313" key="5">
    <source>
        <dbReference type="Proteomes" id="UP001210925"/>
    </source>
</evidence>
<dbReference type="AlphaFoldDB" id="A0AAD5Y4H9"/>
<dbReference type="PROSITE" id="PS50048">
    <property type="entry name" value="ZN2_CY6_FUNGAL_2"/>
    <property type="match status" value="1"/>
</dbReference>
<dbReference type="Proteomes" id="UP001210925">
    <property type="component" value="Unassembled WGS sequence"/>
</dbReference>
<dbReference type="Pfam" id="PF00172">
    <property type="entry name" value="Zn_clus"/>
    <property type="match status" value="1"/>
</dbReference>
<comment type="caution">
    <text evidence="4">The sequence shown here is derived from an EMBL/GenBank/DDBJ whole genome shotgun (WGS) entry which is preliminary data.</text>
</comment>
<dbReference type="InterPro" id="IPR036864">
    <property type="entry name" value="Zn2-C6_fun-type_DNA-bd_sf"/>
</dbReference>
<reference evidence="4" key="1">
    <citation type="submission" date="2020-05" db="EMBL/GenBank/DDBJ databases">
        <title>Phylogenomic resolution of chytrid fungi.</title>
        <authorList>
            <person name="Stajich J.E."/>
            <person name="Amses K."/>
            <person name="Simmons R."/>
            <person name="Seto K."/>
            <person name="Myers J."/>
            <person name="Bonds A."/>
            <person name="Quandt C.A."/>
            <person name="Barry K."/>
            <person name="Liu P."/>
            <person name="Grigoriev I."/>
            <person name="Longcore J.E."/>
            <person name="James T.Y."/>
        </authorList>
    </citation>
    <scope>NUCLEOTIDE SEQUENCE</scope>
    <source>
        <strain evidence="4">PLAUS21</strain>
    </source>
</reference>
<evidence type="ECO:0000256" key="2">
    <source>
        <dbReference type="SAM" id="MobiDB-lite"/>
    </source>
</evidence>
<protein>
    <recommendedName>
        <fullName evidence="3">Zn(2)-C6 fungal-type domain-containing protein</fullName>
    </recommendedName>
</protein>
<feature type="coiled-coil region" evidence="1">
    <location>
        <begin position="10"/>
        <end position="51"/>
    </location>
</feature>
<accession>A0AAD5Y4H9</accession>
<keyword evidence="1" id="KW-0175">Coiled coil</keyword>
<dbReference type="Gene3D" id="4.10.240.10">
    <property type="entry name" value="Zn(2)-C6 fungal-type DNA-binding domain"/>
    <property type="match status" value="1"/>
</dbReference>
<feature type="region of interest" description="Disordered" evidence="2">
    <location>
        <begin position="83"/>
        <end position="103"/>
    </location>
</feature>
<dbReference type="EMBL" id="JADGKB010000073">
    <property type="protein sequence ID" value="KAJ3255037.1"/>
    <property type="molecule type" value="Genomic_DNA"/>
</dbReference>
<sequence>MADEYKDRYITSLEEQINLYKKQQVIHEEEVAKLNKKIQSLEEQLRNRNAQSNWQEPIRRLPSIHDSHPDGRRLSPAMLYHSPTQYPKEETPSSQNSPSNHGLKCRKCGSISTTRWIEDPIFPQSFLCFACHLKQNKQKFDLLAKEAVNQIDEGKDHRSILQFPAIGSRKRTFDESIQIKSNYIDQMRAMDESRASGPACDGCRTRKRKCDRAKPYCAYCVKLHKGNEGNPPCTYPSPFQRK</sequence>
<dbReference type="InterPro" id="IPR001138">
    <property type="entry name" value="Zn2Cys6_DnaBD"/>
</dbReference>
<evidence type="ECO:0000313" key="4">
    <source>
        <dbReference type="EMBL" id="KAJ3255037.1"/>
    </source>
</evidence>
<keyword evidence="5" id="KW-1185">Reference proteome</keyword>
<dbReference type="GO" id="GO:0000981">
    <property type="term" value="F:DNA-binding transcription factor activity, RNA polymerase II-specific"/>
    <property type="evidence" value="ECO:0007669"/>
    <property type="project" value="InterPro"/>
</dbReference>
<dbReference type="CDD" id="cd00067">
    <property type="entry name" value="GAL4"/>
    <property type="match status" value="1"/>
</dbReference>
<feature type="domain" description="Zn(2)-C6 fungal-type" evidence="3">
    <location>
        <begin position="199"/>
        <end position="235"/>
    </location>
</feature>